<dbReference type="InterPro" id="IPR058532">
    <property type="entry name" value="YjbR/MT2646/Rv2570-like"/>
</dbReference>
<dbReference type="PANTHER" id="PTHR35145">
    <property type="entry name" value="CYTOPLASMIC PROTEIN-RELATED"/>
    <property type="match status" value="1"/>
</dbReference>
<dbReference type="InterPro" id="IPR007351">
    <property type="entry name" value="YjbR"/>
</dbReference>
<dbReference type="Pfam" id="PF04237">
    <property type="entry name" value="YjbR"/>
    <property type="match status" value="1"/>
</dbReference>
<organism evidence="1 2">
    <name type="scientific">Candidatus Seongchinamella marina</name>
    <dbReference type="NCBI Taxonomy" id="2518990"/>
    <lineage>
        <taxon>Bacteria</taxon>
        <taxon>Pseudomonadati</taxon>
        <taxon>Pseudomonadota</taxon>
        <taxon>Gammaproteobacteria</taxon>
        <taxon>Cellvibrionales</taxon>
        <taxon>Halieaceae</taxon>
        <taxon>Seongchinamella</taxon>
    </lineage>
</organism>
<dbReference type="SUPFAM" id="SSF142906">
    <property type="entry name" value="YjbR-like"/>
    <property type="match status" value="1"/>
</dbReference>
<evidence type="ECO:0000313" key="2">
    <source>
        <dbReference type="Proteomes" id="UP001143307"/>
    </source>
</evidence>
<dbReference type="PANTHER" id="PTHR35145:SF1">
    <property type="entry name" value="CYTOPLASMIC PROTEIN"/>
    <property type="match status" value="1"/>
</dbReference>
<keyword evidence="1" id="KW-0238">DNA-binding</keyword>
<protein>
    <submittedName>
        <fullName evidence="1">MmcQ/YjbR family DNA-binding protein</fullName>
    </submittedName>
</protein>
<dbReference type="RefSeq" id="WP_279252747.1">
    <property type="nucleotide sequence ID" value="NZ_SHNP01000003.1"/>
</dbReference>
<keyword evidence="2" id="KW-1185">Reference proteome</keyword>
<dbReference type="Gene3D" id="3.90.1150.30">
    <property type="match status" value="1"/>
</dbReference>
<evidence type="ECO:0000313" key="1">
    <source>
        <dbReference type="EMBL" id="MCX2973920.1"/>
    </source>
</evidence>
<dbReference type="EMBL" id="SHNP01000003">
    <property type="protein sequence ID" value="MCX2973920.1"/>
    <property type="molecule type" value="Genomic_DNA"/>
</dbReference>
<sequence length="145" mass="16382">MNFLEARNHLLKRPEALEDFPFGPKVAVFKLQKKIFATLLQGEASARMNLKCDPDEAHILRDIFAAVLPGYHMNKRHWNTIILDGSIPRGEVERMIENSYALVAKGLKRSIREGLEIRHGQDAIYGKSPVNCAIFHQTALSTPCD</sequence>
<dbReference type="GO" id="GO:0003677">
    <property type="term" value="F:DNA binding"/>
    <property type="evidence" value="ECO:0007669"/>
    <property type="project" value="UniProtKB-KW"/>
</dbReference>
<gene>
    <name evidence="1" type="ORF">EYC87_10050</name>
</gene>
<proteinExistence type="predicted"/>
<dbReference type="Proteomes" id="UP001143307">
    <property type="component" value="Unassembled WGS sequence"/>
</dbReference>
<dbReference type="InterPro" id="IPR038056">
    <property type="entry name" value="YjbR-like_sf"/>
</dbReference>
<reference evidence="1" key="1">
    <citation type="submission" date="2019-02" db="EMBL/GenBank/DDBJ databases">
        <authorList>
            <person name="Li S.-H."/>
        </authorList>
    </citation>
    <scope>NUCLEOTIDE SEQUENCE</scope>
    <source>
        <strain evidence="1">IMCC8485</strain>
    </source>
</reference>
<accession>A0ABT3SVH6</accession>
<name>A0ABT3SVH6_9GAMM</name>
<comment type="caution">
    <text evidence="1">The sequence shown here is derived from an EMBL/GenBank/DDBJ whole genome shotgun (WGS) entry which is preliminary data.</text>
</comment>